<name>A0A4D4J1R5_9PSEU</name>
<organism evidence="1 2">
    <name type="scientific">Gandjariella thermophila</name>
    <dbReference type="NCBI Taxonomy" id="1931992"/>
    <lineage>
        <taxon>Bacteria</taxon>
        <taxon>Bacillati</taxon>
        <taxon>Actinomycetota</taxon>
        <taxon>Actinomycetes</taxon>
        <taxon>Pseudonocardiales</taxon>
        <taxon>Pseudonocardiaceae</taxon>
        <taxon>Gandjariella</taxon>
    </lineage>
</organism>
<sequence length="100" mass="10724">MSNRQTLTPDVTRHQGVCRPRASEDGWGTVLLLVRLRRGIVGEARRVVHLVPVPTEHVPAVLTAYCGAEIVPGTAEVLSCFTGVPCTPCLAAAPLPEDDR</sequence>
<gene>
    <name evidence="1" type="ORF">GTS_20540</name>
</gene>
<keyword evidence="2" id="KW-1185">Reference proteome</keyword>
<proteinExistence type="predicted"/>
<dbReference type="AlphaFoldDB" id="A0A4D4J1R5"/>
<evidence type="ECO:0000313" key="1">
    <source>
        <dbReference type="EMBL" id="GDY30421.1"/>
    </source>
</evidence>
<dbReference type="EMBL" id="BJFL01000007">
    <property type="protein sequence ID" value="GDY30421.1"/>
    <property type="molecule type" value="Genomic_DNA"/>
</dbReference>
<reference evidence="2" key="1">
    <citation type="submission" date="2019-04" db="EMBL/GenBank/DDBJ databases">
        <title>Draft genome sequence of Pseudonocardiaceae bacterium SL3-2-4.</title>
        <authorList>
            <person name="Ningsih F."/>
            <person name="Yokota A."/>
            <person name="Sakai Y."/>
            <person name="Nanatani K."/>
            <person name="Yabe S."/>
            <person name="Oetari A."/>
            <person name="Sjamsuridzal W."/>
        </authorList>
    </citation>
    <scope>NUCLEOTIDE SEQUENCE [LARGE SCALE GENOMIC DNA]</scope>
    <source>
        <strain evidence="2">SL3-2-4</strain>
    </source>
</reference>
<comment type="caution">
    <text evidence="1">The sequence shown here is derived from an EMBL/GenBank/DDBJ whole genome shotgun (WGS) entry which is preliminary data.</text>
</comment>
<accession>A0A4D4J1R5</accession>
<dbReference type="Proteomes" id="UP000298860">
    <property type="component" value="Unassembled WGS sequence"/>
</dbReference>
<protein>
    <submittedName>
        <fullName evidence="1">Uncharacterized protein</fullName>
    </submittedName>
</protein>
<evidence type="ECO:0000313" key="2">
    <source>
        <dbReference type="Proteomes" id="UP000298860"/>
    </source>
</evidence>